<evidence type="ECO:0000313" key="4">
    <source>
        <dbReference type="Proteomes" id="UP000524404"/>
    </source>
</evidence>
<feature type="domain" description="Signal transduction histidine kinase internal region" evidence="2">
    <location>
        <begin position="176"/>
        <end position="254"/>
    </location>
</feature>
<dbReference type="InterPro" id="IPR010559">
    <property type="entry name" value="Sig_transdc_His_kin_internal"/>
</dbReference>
<keyword evidence="1" id="KW-0812">Transmembrane</keyword>
<dbReference type="Pfam" id="PF06580">
    <property type="entry name" value="His_kinase"/>
    <property type="match status" value="1"/>
</dbReference>
<reference evidence="3 4" key="1">
    <citation type="submission" date="2020-08" db="EMBL/GenBank/DDBJ databases">
        <title>Functional genomics of gut bacteria from endangered species of beetles.</title>
        <authorList>
            <person name="Carlos-Shanley C."/>
        </authorList>
    </citation>
    <scope>NUCLEOTIDE SEQUENCE [LARGE SCALE GENOMIC DNA]</scope>
    <source>
        <strain evidence="3 4">S00070</strain>
    </source>
</reference>
<dbReference type="Gene3D" id="3.30.565.10">
    <property type="entry name" value="Histidine kinase-like ATPase, C-terminal domain"/>
    <property type="match status" value="1"/>
</dbReference>
<evidence type="ECO:0000259" key="2">
    <source>
        <dbReference type="Pfam" id="PF06580"/>
    </source>
</evidence>
<gene>
    <name evidence="3" type="ORF">HNP25_002854</name>
</gene>
<accession>A0A841EXJ7</accession>
<name>A0A841EXJ7_9BACT</name>
<feature type="transmembrane region" description="Helical" evidence="1">
    <location>
        <begin position="53"/>
        <end position="73"/>
    </location>
</feature>
<dbReference type="RefSeq" id="WP_184135047.1">
    <property type="nucleotide sequence ID" value="NZ_JACHKT010000020.1"/>
</dbReference>
<dbReference type="EMBL" id="JACHKT010000020">
    <property type="protein sequence ID" value="MBB6004191.1"/>
    <property type="molecule type" value="Genomic_DNA"/>
</dbReference>
<organism evidence="3 4">
    <name type="scientific">Arcicella rosea</name>
    <dbReference type="NCBI Taxonomy" id="502909"/>
    <lineage>
        <taxon>Bacteria</taxon>
        <taxon>Pseudomonadati</taxon>
        <taxon>Bacteroidota</taxon>
        <taxon>Cytophagia</taxon>
        <taxon>Cytophagales</taxon>
        <taxon>Flectobacillaceae</taxon>
        <taxon>Arcicella</taxon>
    </lineage>
</organism>
<keyword evidence="1" id="KW-1133">Transmembrane helix</keyword>
<dbReference type="PANTHER" id="PTHR34220">
    <property type="entry name" value="SENSOR HISTIDINE KINASE YPDA"/>
    <property type="match status" value="1"/>
</dbReference>
<feature type="transmembrane region" description="Helical" evidence="1">
    <location>
        <begin position="85"/>
        <end position="105"/>
    </location>
</feature>
<dbReference type="InterPro" id="IPR050640">
    <property type="entry name" value="Bact_2-comp_sensor_kinase"/>
</dbReference>
<feature type="transmembrane region" description="Helical" evidence="1">
    <location>
        <begin position="23"/>
        <end position="41"/>
    </location>
</feature>
<evidence type="ECO:0000256" key="1">
    <source>
        <dbReference type="SAM" id="Phobius"/>
    </source>
</evidence>
<protein>
    <recommendedName>
        <fullName evidence="2">Signal transduction histidine kinase internal region domain-containing protein</fullName>
    </recommendedName>
</protein>
<comment type="caution">
    <text evidence="3">The sequence shown here is derived from an EMBL/GenBank/DDBJ whole genome shotgun (WGS) entry which is preliminary data.</text>
</comment>
<sequence>MEKIAELFLKIYPIEGVSVRRRILLHCVFWVMMFVGLWEVVNYSVTGISYNFITTSYCIITSIFFFYIIVYLVTPLWDNNHKYKYLATMLYVITFIISLSVIFNIRVQLIFDYDFLKGANVDSSYLIKFYNNFWFIFESGYIISSIFTTLFNTLPAFFIKLTRSLVKNISEKKQIEIDYLRSQISPHFLTNTLNNIYSLSVTDDKRNSDAILSLSSLLDYVLYESNQPTISLEKEVNFLANFIELEKMRNTKRLQVNFEVEGDIHGNIPPMILITFVENAFKHSIGDLYSNCFIKILLKVDDDKLYFEVENSKSNLTTNNQRKTFGGIGLTNVKKRLTILFPNTHSLHIENQEHLFITKLQLALM</sequence>
<keyword evidence="4" id="KW-1185">Reference proteome</keyword>
<proteinExistence type="predicted"/>
<dbReference type="GO" id="GO:0000155">
    <property type="term" value="F:phosphorelay sensor kinase activity"/>
    <property type="evidence" value="ECO:0007669"/>
    <property type="project" value="InterPro"/>
</dbReference>
<dbReference type="AlphaFoldDB" id="A0A841EXJ7"/>
<dbReference type="SUPFAM" id="SSF55874">
    <property type="entry name" value="ATPase domain of HSP90 chaperone/DNA topoisomerase II/histidine kinase"/>
    <property type="match status" value="1"/>
</dbReference>
<dbReference type="Proteomes" id="UP000524404">
    <property type="component" value="Unassembled WGS sequence"/>
</dbReference>
<keyword evidence="1" id="KW-0472">Membrane</keyword>
<evidence type="ECO:0000313" key="3">
    <source>
        <dbReference type="EMBL" id="MBB6004191.1"/>
    </source>
</evidence>
<dbReference type="PANTHER" id="PTHR34220:SF7">
    <property type="entry name" value="SENSOR HISTIDINE KINASE YPDA"/>
    <property type="match status" value="1"/>
</dbReference>
<dbReference type="InterPro" id="IPR036890">
    <property type="entry name" value="HATPase_C_sf"/>
</dbReference>
<dbReference type="GO" id="GO:0016020">
    <property type="term" value="C:membrane"/>
    <property type="evidence" value="ECO:0007669"/>
    <property type="project" value="InterPro"/>
</dbReference>
<feature type="transmembrane region" description="Helical" evidence="1">
    <location>
        <begin position="133"/>
        <end position="159"/>
    </location>
</feature>